<keyword evidence="2" id="KW-1185">Reference proteome</keyword>
<dbReference type="Proteomes" id="UP001157133">
    <property type="component" value="Unassembled WGS sequence"/>
</dbReference>
<dbReference type="InterPro" id="IPR017143">
    <property type="entry name" value="UCP037225"/>
</dbReference>
<accession>A0ABQ6H2B3</accession>
<comment type="caution">
    <text evidence="1">The sequence shown here is derived from an EMBL/GenBank/DDBJ whole genome shotgun (WGS) entry which is preliminary data.</text>
</comment>
<dbReference type="PIRSF" id="PIRSF037225">
    <property type="entry name" value="UCP037225"/>
    <property type="match status" value="1"/>
</dbReference>
<dbReference type="InterPro" id="IPR025990">
    <property type="entry name" value="zinc_ribbon_bacterial"/>
</dbReference>
<evidence type="ECO:0000313" key="1">
    <source>
        <dbReference type="EMBL" id="GLX82328.1"/>
    </source>
</evidence>
<evidence type="ECO:0000313" key="2">
    <source>
        <dbReference type="Proteomes" id="UP001157133"/>
    </source>
</evidence>
<organism evidence="1 2">
    <name type="scientific">Thalassotalea eurytherma</name>
    <dbReference type="NCBI Taxonomy" id="1144278"/>
    <lineage>
        <taxon>Bacteria</taxon>
        <taxon>Pseudomonadati</taxon>
        <taxon>Pseudomonadota</taxon>
        <taxon>Gammaproteobacteria</taxon>
        <taxon>Alteromonadales</taxon>
        <taxon>Colwelliaceae</taxon>
        <taxon>Thalassotalea</taxon>
    </lineage>
</organism>
<evidence type="ECO:0008006" key="3">
    <source>
        <dbReference type="Google" id="ProtNLM"/>
    </source>
</evidence>
<name>A0ABQ6H2B3_9GAMM</name>
<gene>
    <name evidence="1" type="ORF">theurythT_17800</name>
</gene>
<reference evidence="1 2" key="1">
    <citation type="submission" date="2023-03" db="EMBL/GenBank/DDBJ databases">
        <title>Draft genome sequence of Thalassotalea eurytherma JCM 18482T.</title>
        <authorList>
            <person name="Sawabe T."/>
        </authorList>
    </citation>
    <scope>NUCLEOTIDE SEQUENCE [LARGE SCALE GENOMIC DNA]</scope>
    <source>
        <strain evidence="1 2">JCM 18482</strain>
    </source>
</reference>
<dbReference type="Pfam" id="PF14255">
    <property type="entry name" value="Zn_ribbon_21"/>
    <property type="match status" value="1"/>
</dbReference>
<protein>
    <recommendedName>
        <fullName evidence="3">CPXCG motif-containing cysteine-rich protein</fullName>
    </recommendedName>
</protein>
<proteinExistence type="predicted"/>
<sequence>MSLSVKEKRVECPHCGHHLFLSLDPTAGDQDYYDDCPACCCEIHLNMHVDEYNQKIQLAIDADDEQVF</sequence>
<dbReference type="RefSeq" id="WP_407705033.1">
    <property type="nucleotide sequence ID" value="NZ_BSSU01000008.1"/>
</dbReference>
<dbReference type="EMBL" id="BSSU01000008">
    <property type="protein sequence ID" value="GLX82328.1"/>
    <property type="molecule type" value="Genomic_DNA"/>
</dbReference>